<keyword evidence="5" id="KW-1185">Reference proteome</keyword>
<evidence type="ECO:0000313" key="5">
    <source>
        <dbReference type="Proteomes" id="UP001570511"/>
    </source>
</evidence>
<dbReference type="PANTHER" id="PTHR34236">
    <property type="entry name" value="DIMETHYL SULFOXIDE REDUCTASE TRANSCRIPTIONAL ACTIVATOR"/>
    <property type="match status" value="1"/>
</dbReference>
<proteinExistence type="predicted"/>
<dbReference type="Pfam" id="PF04967">
    <property type="entry name" value="HTH_10"/>
    <property type="match status" value="1"/>
</dbReference>
<dbReference type="Gene3D" id="1.10.10.10">
    <property type="entry name" value="Winged helix-like DNA-binding domain superfamily/Winged helix DNA-binding domain"/>
    <property type="match status" value="1"/>
</dbReference>
<protein>
    <submittedName>
        <fullName evidence="4">Helix-turn-helix domain-containing protein</fullName>
    </submittedName>
</protein>
<evidence type="ECO:0000259" key="3">
    <source>
        <dbReference type="Pfam" id="PF04967"/>
    </source>
</evidence>
<keyword evidence="1" id="KW-0805">Transcription regulation</keyword>
<dbReference type="Proteomes" id="UP001570511">
    <property type="component" value="Unassembled WGS sequence"/>
</dbReference>
<keyword evidence="2" id="KW-0804">Transcription</keyword>
<gene>
    <name evidence="4" type="ORF">OS889_03140</name>
</gene>
<dbReference type="InterPro" id="IPR013324">
    <property type="entry name" value="RNA_pol_sigma_r3/r4-like"/>
</dbReference>
<name>A0ABD5M7V7_9EURY</name>
<reference evidence="4 5" key="1">
    <citation type="submission" date="2024-08" db="EMBL/GenBank/DDBJ databases">
        <title>Halobellus sp. MBLA0158 whole genome sequence.</title>
        <authorList>
            <person name="Hwang C.Y."/>
            <person name="Cho E.-S."/>
            <person name="Seo M.-J."/>
        </authorList>
    </citation>
    <scope>NUCLEOTIDE SEQUENCE [LARGE SCALE GENOMIC DNA]</scope>
    <source>
        <strain evidence="4 5">MBLA0158</strain>
    </source>
</reference>
<dbReference type="RefSeq" id="WP_372387189.1">
    <property type="nucleotide sequence ID" value="NZ_JBGNYA010000001.1"/>
</dbReference>
<evidence type="ECO:0000313" key="4">
    <source>
        <dbReference type="EMBL" id="MFA1610000.1"/>
    </source>
</evidence>
<dbReference type="InterPro" id="IPR036388">
    <property type="entry name" value="WH-like_DNA-bd_sf"/>
</dbReference>
<accession>A0ABD5M7V7</accession>
<comment type="caution">
    <text evidence="4">The sequence shown here is derived from an EMBL/GenBank/DDBJ whole genome shotgun (WGS) entry which is preliminary data.</text>
</comment>
<organism evidence="4 5">
    <name type="scientific">Halobellus rubicundus</name>
    <dbReference type="NCBI Taxonomy" id="2996466"/>
    <lineage>
        <taxon>Archaea</taxon>
        <taxon>Methanobacteriati</taxon>
        <taxon>Methanobacteriota</taxon>
        <taxon>Stenosarchaea group</taxon>
        <taxon>Halobacteria</taxon>
        <taxon>Halobacteriales</taxon>
        <taxon>Haloferacaceae</taxon>
        <taxon>Halobellus</taxon>
    </lineage>
</organism>
<feature type="domain" description="HTH bat-type" evidence="3">
    <location>
        <begin position="155"/>
        <end position="205"/>
    </location>
</feature>
<sequence length="213" mass="23293">MREATIHLSDAELADLGIGALVSVFRRAGLRRVSELQCRGSGCLLVVTVEDAVAEDRLDARSEVEWWERIDDRGSVAYLCKVAVSDVGDAVEPYHETDVAQRGIDPTEEGLDVTILGSHEAIGERVREYEAAGADVLLRAMSDYEGPDDPLDAATPRQREVLRAAFDRGYFDVPRGATTEEVGDALGLDPSTVREHLQRAQRNVFAALLSDGR</sequence>
<dbReference type="AlphaFoldDB" id="A0ABD5M7V7"/>
<dbReference type="InterPro" id="IPR007050">
    <property type="entry name" value="HTH_bacterioopsin"/>
</dbReference>
<dbReference type="EMBL" id="JBGNYA010000001">
    <property type="protein sequence ID" value="MFA1610000.1"/>
    <property type="molecule type" value="Genomic_DNA"/>
</dbReference>
<evidence type="ECO:0000256" key="2">
    <source>
        <dbReference type="ARBA" id="ARBA00023163"/>
    </source>
</evidence>
<dbReference type="PANTHER" id="PTHR34236:SF1">
    <property type="entry name" value="DIMETHYL SULFOXIDE REDUCTASE TRANSCRIPTIONAL ACTIVATOR"/>
    <property type="match status" value="1"/>
</dbReference>
<evidence type="ECO:0000256" key="1">
    <source>
        <dbReference type="ARBA" id="ARBA00023015"/>
    </source>
</evidence>
<dbReference type="SUPFAM" id="SSF88659">
    <property type="entry name" value="Sigma3 and sigma4 domains of RNA polymerase sigma factors"/>
    <property type="match status" value="1"/>
</dbReference>